<dbReference type="InterPro" id="IPR036318">
    <property type="entry name" value="FAD-bd_PCMH-like_sf"/>
</dbReference>
<keyword evidence="5" id="KW-0560">Oxidoreductase</keyword>
<dbReference type="InterPro" id="IPR051264">
    <property type="entry name" value="FAD-oxidored/transferase_4"/>
</dbReference>
<dbReference type="InterPro" id="IPR004113">
    <property type="entry name" value="FAD-bd_oxidored_4_C"/>
</dbReference>
<dbReference type="Gene3D" id="3.30.43.10">
    <property type="entry name" value="Uridine Diphospho-n-acetylenolpyruvylglucosamine Reductase, domain 2"/>
    <property type="match status" value="1"/>
</dbReference>
<dbReference type="AlphaFoldDB" id="A0AAV7KLB9"/>
<evidence type="ECO:0000259" key="10">
    <source>
        <dbReference type="PROSITE" id="PS51387"/>
    </source>
</evidence>
<comment type="similarity">
    <text evidence="2">Belongs to the FAD-binding oxidoreductase/transferase type 4 family.</text>
</comment>
<comment type="function">
    <text evidence="8">Catalyzes the oxidation of D-2-hydroxyglutarate (D-2-HG) to alpha-ketoglutarate. Also catalyzes the oxidation of other D-2-hydroxyacids, such as D-malate (D-MAL) and D-lactate (D-LAC). Exhibits high activities towards D-2-HG and D-MAL but a very weak activity towards D-LAC.</text>
</comment>
<dbReference type="InterPro" id="IPR006094">
    <property type="entry name" value="Oxid_FAD_bind_N"/>
</dbReference>
<evidence type="ECO:0000313" key="12">
    <source>
        <dbReference type="Proteomes" id="UP001165289"/>
    </source>
</evidence>
<comment type="catalytic activity">
    <reaction evidence="9">
        <text>(R)-malate + A = oxaloacetate + AH2</text>
        <dbReference type="Rhea" id="RHEA:67460"/>
        <dbReference type="ChEBI" id="CHEBI:13193"/>
        <dbReference type="ChEBI" id="CHEBI:15588"/>
        <dbReference type="ChEBI" id="CHEBI:16452"/>
        <dbReference type="ChEBI" id="CHEBI:17499"/>
    </reaction>
    <physiologicalReaction direction="left-to-right" evidence="9">
        <dbReference type="Rhea" id="RHEA:67461"/>
    </physiologicalReaction>
</comment>
<protein>
    <recommendedName>
        <fullName evidence="7">D-2-hydroxyglutarate dehydrogenase, mitochondrial</fullName>
        <ecNumber evidence="6">1.1.99.39</ecNumber>
    </recommendedName>
</protein>
<dbReference type="SUPFAM" id="SSF56176">
    <property type="entry name" value="FAD-binding/transporter-associated domain-like"/>
    <property type="match status" value="1"/>
</dbReference>
<evidence type="ECO:0000256" key="7">
    <source>
        <dbReference type="ARBA" id="ARBA00039639"/>
    </source>
</evidence>
<evidence type="ECO:0000313" key="11">
    <source>
        <dbReference type="EMBL" id="KAI6660949.1"/>
    </source>
</evidence>
<evidence type="ECO:0000256" key="9">
    <source>
        <dbReference type="ARBA" id="ARBA00049267"/>
    </source>
</evidence>
<dbReference type="InterPro" id="IPR016171">
    <property type="entry name" value="Vanillyl_alc_oxidase_C-sub2"/>
</dbReference>
<dbReference type="GO" id="GO:0071949">
    <property type="term" value="F:FAD binding"/>
    <property type="evidence" value="ECO:0007669"/>
    <property type="project" value="InterPro"/>
</dbReference>
<dbReference type="GO" id="GO:0051990">
    <property type="term" value="F:(R)-2-hydroxyglutarate dehydrogenase activity"/>
    <property type="evidence" value="ECO:0007669"/>
    <property type="project" value="UniProtKB-EC"/>
</dbReference>
<dbReference type="InterPro" id="IPR016167">
    <property type="entry name" value="FAD-bd_PCMH_sub1"/>
</dbReference>
<comment type="caution">
    <text evidence="11">The sequence shown here is derived from an EMBL/GenBank/DDBJ whole genome shotgun (WGS) entry which is preliminary data.</text>
</comment>
<dbReference type="EC" id="1.1.99.39" evidence="6"/>
<dbReference type="Proteomes" id="UP001165289">
    <property type="component" value="Unassembled WGS sequence"/>
</dbReference>
<accession>A0AAV7KLB9</accession>
<keyword evidence="12" id="KW-1185">Reference proteome</keyword>
<dbReference type="Pfam" id="PF02913">
    <property type="entry name" value="FAD-oxidase_C"/>
    <property type="match status" value="1"/>
</dbReference>
<dbReference type="PANTHER" id="PTHR43716">
    <property type="entry name" value="D-2-HYDROXYGLUTARATE DEHYDROGENASE, MITOCHONDRIAL"/>
    <property type="match status" value="1"/>
</dbReference>
<dbReference type="PROSITE" id="PS51387">
    <property type="entry name" value="FAD_PCMH"/>
    <property type="match status" value="1"/>
</dbReference>
<evidence type="ECO:0000256" key="6">
    <source>
        <dbReference type="ARBA" id="ARBA00039003"/>
    </source>
</evidence>
<keyword evidence="3" id="KW-0285">Flavoprotein</keyword>
<proteinExistence type="inferred from homology"/>
<dbReference type="GO" id="GO:0005739">
    <property type="term" value="C:mitochondrion"/>
    <property type="evidence" value="ECO:0007669"/>
    <property type="project" value="TreeGrafter"/>
</dbReference>
<dbReference type="EMBL" id="JAKMXF010000022">
    <property type="protein sequence ID" value="KAI6660949.1"/>
    <property type="molecule type" value="Genomic_DNA"/>
</dbReference>
<comment type="cofactor">
    <cofactor evidence="1">
        <name>FAD</name>
        <dbReference type="ChEBI" id="CHEBI:57692"/>
    </cofactor>
</comment>
<dbReference type="InterPro" id="IPR016166">
    <property type="entry name" value="FAD-bd_PCMH"/>
</dbReference>
<dbReference type="FunFam" id="3.30.70.2740:FF:000002">
    <property type="entry name" value="D-2-hydroxyglutarate dehydrogenase mitochondrial"/>
    <property type="match status" value="1"/>
</dbReference>
<dbReference type="SUPFAM" id="SSF55103">
    <property type="entry name" value="FAD-linked oxidases, C-terminal domain"/>
    <property type="match status" value="1"/>
</dbReference>
<dbReference type="PANTHER" id="PTHR43716:SF1">
    <property type="entry name" value="D-2-HYDROXYGLUTARATE DEHYDROGENASE, MITOCHONDRIAL"/>
    <property type="match status" value="1"/>
</dbReference>
<feature type="domain" description="FAD-binding PCMH-type" evidence="10">
    <location>
        <begin position="59"/>
        <end position="241"/>
    </location>
</feature>
<reference evidence="11 12" key="1">
    <citation type="journal article" date="2023" name="BMC Biol.">
        <title>The compact genome of the sponge Oopsacas minuta (Hexactinellida) is lacking key metazoan core genes.</title>
        <authorList>
            <person name="Santini S."/>
            <person name="Schenkelaars Q."/>
            <person name="Jourda C."/>
            <person name="Duchesne M."/>
            <person name="Belahbib H."/>
            <person name="Rocher C."/>
            <person name="Selva M."/>
            <person name="Riesgo A."/>
            <person name="Vervoort M."/>
            <person name="Leys S.P."/>
            <person name="Kodjabachian L."/>
            <person name="Le Bivic A."/>
            <person name="Borchiellini C."/>
            <person name="Claverie J.M."/>
            <person name="Renard E."/>
        </authorList>
    </citation>
    <scope>NUCLEOTIDE SEQUENCE [LARGE SCALE GENOMIC DNA]</scope>
    <source>
        <strain evidence="11">SPO-2</strain>
    </source>
</reference>
<evidence type="ECO:0000256" key="2">
    <source>
        <dbReference type="ARBA" id="ARBA00008000"/>
    </source>
</evidence>
<evidence type="ECO:0000256" key="5">
    <source>
        <dbReference type="ARBA" id="ARBA00023002"/>
    </source>
</evidence>
<evidence type="ECO:0000256" key="3">
    <source>
        <dbReference type="ARBA" id="ARBA00022630"/>
    </source>
</evidence>
<dbReference type="Gene3D" id="3.30.70.2190">
    <property type="match status" value="1"/>
</dbReference>
<dbReference type="Gene3D" id="1.10.45.10">
    <property type="entry name" value="Vanillyl-alcohol Oxidase, Chain A, domain 4"/>
    <property type="match status" value="1"/>
</dbReference>
<dbReference type="Gene3D" id="3.30.465.10">
    <property type="match status" value="1"/>
</dbReference>
<dbReference type="InterPro" id="IPR016164">
    <property type="entry name" value="FAD-linked_Oxase-like_C"/>
</dbReference>
<evidence type="ECO:0000256" key="1">
    <source>
        <dbReference type="ARBA" id="ARBA00001974"/>
    </source>
</evidence>
<dbReference type="Pfam" id="PF01565">
    <property type="entry name" value="FAD_binding_4"/>
    <property type="match status" value="1"/>
</dbReference>
<sequence>MAFRGITKLFVTQTRFSQLSTLSYKRLTDNDVEILSKIVEGSIITNTDDLETYNTDWMRRCNAKSKLVLKPNSTQKVSQILSYCNQERIAVVPQGGNTGLVGGGVPMDSNEIILSLSKMNKVIEFEPSLGVLTCEAGCVLENLDRYLEKFGHCVPLDLGAKGSCQIGGNVSTNAGGLRLLRYGSLRGNVLGIEAVLADGTIIDCMSSLRKDNTGYDIKQLFIGSEGTLGVITKIALLAPIKPAYKNVAMFSCHTYEDLLQALSLAKSRLGEIVSALEFIDYEAMLVVNQHLDLKCPISLAPFFFFIETSGSNQEHDRQKLDEYLEEVYGKALVTDGTVAEDSSKAAYIWGLRERQVEAGVRVGWIYKYDLSLPLNCLYELVQETRKRCKGLASYTVSYGHLGDSNLHLNVYNTHYTQELKDTIEPFVFEWTASRGGSISAEHGMGFDKAKYIYFSKQKESVEIMRQLKRRFDPNGILNPNKTVLLDDSKCIRPPPIGKYNH</sequence>
<dbReference type="FunFam" id="3.30.43.10:FF:000011">
    <property type="entry name" value="D-lactate dehydrogenase (Cytochrome)"/>
    <property type="match status" value="1"/>
</dbReference>
<dbReference type="Gene3D" id="3.30.70.2740">
    <property type="match status" value="1"/>
</dbReference>
<name>A0AAV7KLB9_9METZ</name>
<organism evidence="11 12">
    <name type="scientific">Oopsacas minuta</name>
    <dbReference type="NCBI Taxonomy" id="111878"/>
    <lineage>
        <taxon>Eukaryota</taxon>
        <taxon>Metazoa</taxon>
        <taxon>Porifera</taxon>
        <taxon>Hexactinellida</taxon>
        <taxon>Hexasterophora</taxon>
        <taxon>Lyssacinosida</taxon>
        <taxon>Leucopsacidae</taxon>
        <taxon>Oopsacas</taxon>
    </lineage>
</organism>
<evidence type="ECO:0000256" key="8">
    <source>
        <dbReference type="ARBA" id="ARBA00045410"/>
    </source>
</evidence>
<keyword evidence="4" id="KW-0274">FAD</keyword>
<dbReference type="FunFam" id="1.10.45.10:FF:000001">
    <property type="entry name" value="D-lactate dehydrogenase mitochondrial"/>
    <property type="match status" value="1"/>
</dbReference>
<evidence type="ECO:0000256" key="4">
    <source>
        <dbReference type="ARBA" id="ARBA00022827"/>
    </source>
</evidence>
<dbReference type="FunFam" id="3.30.465.10:FF:000001">
    <property type="entry name" value="D-2-hydroxyglutarate dehydrogenase, mitochondrial"/>
    <property type="match status" value="1"/>
</dbReference>
<dbReference type="FunFam" id="3.30.70.2190:FF:000001">
    <property type="entry name" value="D-2-hydroxyglutarate dehydrogenase mitochondrial"/>
    <property type="match status" value="1"/>
</dbReference>
<gene>
    <name evidence="11" type="ORF">LOD99_13672</name>
</gene>
<dbReference type="InterPro" id="IPR016169">
    <property type="entry name" value="FAD-bd_PCMH_sub2"/>
</dbReference>